<feature type="region of interest" description="Disordered" evidence="2">
    <location>
        <begin position="1"/>
        <end position="49"/>
    </location>
</feature>
<feature type="transmembrane region" description="Helical" evidence="3">
    <location>
        <begin position="611"/>
        <end position="638"/>
    </location>
</feature>
<dbReference type="PANTHER" id="PTHR10656">
    <property type="entry name" value="CELL FATE DETERMINING PROTEIN MAB21-RELATED"/>
    <property type="match status" value="1"/>
</dbReference>
<sequence length="894" mass="98870">MNPTESMDNSRGVRPTDFSYPDSERHASNTAKLGDGIPTGRVQTIDGPTDGRTIELMSINEYLGHIRKLNRIKRKRKSSAAGDGRTGLSTFANRVVTHFGEYRAAVESNVQEVATCVEQLVQQLLKAVVAKDARFVGRLRSCASYLDGLKLQHPNEYNYLLELSPASLRFDDLQWANVVPETLTPRTEPNVYGRCYFKASFRGSVPPVWRCPSCIVDQCGDCQHRQELNPRRVQEDFVDAVKAAVVWLNPDWSNAEISCSGSALTIYSKIDAAVASRGLLNRHGLKKVRQHPDVGFFIVRIRITLAIPVEKANPAMRWPLEGYGDMELDPEICGPCADIRKCHLVVAGDYWRVSFDHLERKLLRKLTEDPGKRKCLRAIKYLRDHVGIADPSRDSSLTTHSLILSFFKENSRQDKEEKWRFWSLSERVRNMLGNVEQRKAVSYVVNDVVAPLECEQLAADFRRITRYLDKLDRLYEINGGVHFAMMALLFVCHLLLFCLSATYLGPIKQQQPASCVAPSSSQLHVGSYGHLHLPLSLASVIISVSGMVWIGIQRKLVHSYSVLYDMYRAILYAYIILTALDALLVGFGVGLAVLIDGFYASRCLSWPSSAATGLTLCTLCLTAFVVLAMVGHLIFYAVEAFPCLRRNTRDPPRVSVSVNKKESVADDTDTDSDSDVIDRALSTLERKRRRESPRTAASFSPRCEDDYDCYQGRFNPISPMQSVARHCGGSAGGSVPHSPAYLGPYGDSDLGSSPLAGQWQGYADRVANKQSPLASPGSTYGGMPDYPEPILAAPADILDLSYQSSLSRSSTPKPENSVVRNGGSFIRKPEDTCSSQILDPRSLDGSYDPIPLNNTSTSEPCLSAPYCLTDGSSGGGINNTTTSKQCCRFIDVAI</sequence>
<dbReference type="InterPro" id="IPR024810">
    <property type="entry name" value="MAB21L/cGLR"/>
</dbReference>
<dbReference type="Proteomes" id="UP001208570">
    <property type="component" value="Unassembled WGS sequence"/>
</dbReference>
<evidence type="ECO:0000313" key="5">
    <source>
        <dbReference type="Proteomes" id="UP001208570"/>
    </source>
</evidence>
<dbReference type="Gene3D" id="3.30.460.90">
    <property type="match status" value="1"/>
</dbReference>
<keyword evidence="3" id="KW-1133">Transmembrane helix</keyword>
<evidence type="ECO:0000256" key="3">
    <source>
        <dbReference type="SAM" id="Phobius"/>
    </source>
</evidence>
<keyword evidence="5" id="KW-1185">Reference proteome</keyword>
<reference evidence="4" key="1">
    <citation type="journal article" date="2023" name="Mol. Biol. Evol.">
        <title>Third-Generation Sequencing Reveals the Adaptive Role of the Epigenome in Three Deep-Sea Polychaetes.</title>
        <authorList>
            <person name="Perez M."/>
            <person name="Aroh O."/>
            <person name="Sun Y."/>
            <person name="Lan Y."/>
            <person name="Juniper S.K."/>
            <person name="Young C.R."/>
            <person name="Angers B."/>
            <person name="Qian P.Y."/>
        </authorList>
    </citation>
    <scope>NUCLEOTIDE SEQUENCE</scope>
    <source>
        <strain evidence="4">P08H-3</strain>
    </source>
</reference>
<evidence type="ECO:0000256" key="2">
    <source>
        <dbReference type="SAM" id="MobiDB-lite"/>
    </source>
</evidence>
<feature type="transmembrane region" description="Helical" evidence="3">
    <location>
        <begin position="572"/>
        <end position="599"/>
    </location>
</feature>
<feature type="transmembrane region" description="Helical" evidence="3">
    <location>
        <begin position="531"/>
        <end position="552"/>
    </location>
</feature>
<feature type="transmembrane region" description="Helical" evidence="3">
    <location>
        <begin position="483"/>
        <end position="504"/>
    </location>
</feature>
<feature type="compositionally biased region" description="Acidic residues" evidence="2">
    <location>
        <begin position="665"/>
        <end position="675"/>
    </location>
</feature>
<dbReference type="Gene3D" id="1.10.1410.40">
    <property type="match status" value="1"/>
</dbReference>
<gene>
    <name evidence="4" type="ORF">LSH36_111g03036</name>
</gene>
<evidence type="ECO:0000256" key="1">
    <source>
        <dbReference type="ARBA" id="ARBA00008307"/>
    </source>
</evidence>
<dbReference type="EMBL" id="JAODUP010000111">
    <property type="protein sequence ID" value="KAK2161699.1"/>
    <property type="molecule type" value="Genomic_DNA"/>
</dbReference>
<dbReference type="PANTHER" id="PTHR10656:SF42">
    <property type="entry name" value="CYCLIC GMP-AMP SYNTHASE-LIKE PROTEIN-RELATED"/>
    <property type="match status" value="1"/>
</dbReference>
<keyword evidence="3" id="KW-0812">Transmembrane</keyword>
<name>A0AAD9JZ33_9ANNE</name>
<evidence type="ECO:0000313" key="4">
    <source>
        <dbReference type="EMBL" id="KAK2161699.1"/>
    </source>
</evidence>
<feature type="region of interest" description="Disordered" evidence="2">
    <location>
        <begin position="651"/>
        <end position="677"/>
    </location>
</feature>
<keyword evidence="3" id="KW-0472">Membrane</keyword>
<proteinExistence type="inferred from homology"/>
<comment type="caution">
    <text evidence="4">The sequence shown here is derived from an EMBL/GenBank/DDBJ whole genome shotgun (WGS) entry which is preliminary data.</text>
</comment>
<comment type="similarity">
    <text evidence="1">Belongs to the mab-21 family.</text>
</comment>
<accession>A0AAD9JZ33</accession>
<dbReference type="AlphaFoldDB" id="A0AAD9JZ33"/>
<feature type="region of interest" description="Disordered" evidence="2">
    <location>
        <begin position="804"/>
        <end position="831"/>
    </location>
</feature>
<organism evidence="4 5">
    <name type="scientific">Paralvinella palmiformis</name>
    <dbReference type="NCBI Taxonomy" id="53620"/>
    <lineage>
        <taxon>Eukaryota</taxon>
        <taxon>Metazoa</taxon>
        <taxon>Spiralia</taxon>
        <taxon>Lophotrochozoa</taxon>
        <taxon>Annelida</taxon>
        <taxon>Polychaeta</taxon>
        <taxon>Sedentaria</taxon>
        <taxon>Canalipalpata</taxon>
        <taxon>Terebellida</taxon>
        <taxon>Terebelliformia</taxon>
        <taxon>Alvinellidae</taxon>
        <taxon>Paralvinella</taxon>
    </lineage>
</organism>
<protein>
    <submittedName>
        <fullName evidence="4">Uncharacterized protein</fullName>
    </submittedName>
</protein>
<dbReference type="SMART" id="SM01265">
    <property type="entry name" value="Mab-21"/>
    <property type="match status" value="1"/>
</dbReference>